<dbReference type="PANTHER" id="PTHR30560:SF3">
    <property type="entry name" value="TRIGGER FACTOR-LIKE PROTEIN TIG, CHLOROPLASTIC"/>
    <property type="match status" value="1"/>
</dbReference>
<name>A0A399T5A5_9BACT</name>
<dbReference type="InterPro" id="IPR036611">
    <property type="entry name" value="Trigger_fac_ribosome-bd_sf"/>
</dbReference>
<protein>
    <submittedName>
        <fullName evidence="2">Trigger factor</fullName>
        <ecNumber evidence="2">5.2.1.8</ecNumber>
    </submittedName>
</protein>
<organism evidence="2 3">
    <name type="scientific">Maribellus luteus</name>
    <dbReference type="NCBI Taxonomy" id="2305463"/>
    <lineage>
        <taxon>Bacteria</taxon>
        <taxon>Pseudomonadati</taxon>
        <taxon>Bacteroidota</taxon>
        <taxon>Bacteroidia</taxon>
        <taxon>Marinilabiliales</taxon>
        <taxon>Prolixibacteraceae</taxon>
        <taxon>Maribellus</taxon>
    </lineage>
</organism>
<evidence type="ECO:0000313" key="3">
    <source>
        <dbReference type="Proteomes" id="UP000265926"/>
    </source>
</evidence>
<evidence type="ECO:0000259" key="1">
    <source>
        <dbReference type="Pfam" id="PF05697"/>
    </source>
</evidence>
<dbReference type="Pfam" id="PF05697">
    <property type="entry name" value="Trigger_N"/>
    <property type="match status" value="1"/>
</dbReference>
<dbReference type="GO" id="GO:0044183">
    <property type="term" value="F:protein folding chaperone"/>
    <property type="evidence" value="ECO:0007669"/>
    <property type="project" value="TreeGrafter"/>
</dbReference>
<keyword evidence="3" id="KW-1185">Reference proteome</keyword>
<dbReference type="EC" id="5.2.1.8" evidence="2"/>
<dbReference type="GO" id="GO:0015031">
    <property type="term" value="P:protein transport"/>
    <property type="evidence" value="ECO:0007669"/>
    <property type="project" value="InterPro"/>
</dbReference>
<dbReference type="PIRSF" id="PIRSF003095">
    <property type="entry name" value="Trigger_factor"/>
    <property type="match status" value="1"/>
</dbReference>
<comment type="caution">
    <text evidence="2">The sequence shown here is derived from an EMBL/GenBank/DDBJ whole genome shotgun (WGS) entry which is preliminary data.</text>
</comment>
<dbReference type="SUPFAM" id="SSF109998">
    <property type="entry name" value="Triger factor/SurA peptide-binding domain-like"/>
    <property type="match status" value="1"/>
</dbReference>
<dbReference type="RefSeq" id="WP_119437248.1">
    <property type="nucleotide sequence ID" value="NZ_QWGR01000003.1"/>
</dbReference>
<dbReference type="GO" id="GO:0051083">
    <property type="term" value="P:'de novo' cotranslational protein folding"/>
    <property type="evidence" value="ECO:0007669"/>
    <property type="project" value="TreeGrafter"/>
</dbReference>
<dbReference type="InterPro" id="IPR005215">
    <property type="entry name" value="Trig_fac"/>
</dbReference>
<dbReference type="EMBL" id="QWGR01000003">
    <property type="protein sequence ID" value="RIJ49361.1"/>
    <property type="molecule type" value="Genomic_DNA"/>
</dbReference>
<dbReference type="GO" id="GO:0003755">
    <property type="term" value="F:peptidyl-prolyl cis-trans isomerase activity"/>
    <property type="evidence" value="ECO:0007669"/>
    <property type="project" value="UniProtKB-EC"/>
</dbReference>
<feature type="domain" description="Trigger factor ribosome-binding bacterial" evidence="1">
    <location>
        <begin position="1"/>
        <end position="146"/>
    </location>
</feature>
<dbReference type="Gene3D" id="3.30.70.1050">
    <property type="entry name" value="Trigger factor ribosome-binding domain"/>
    <property type="match status" value="1"/>
</dbReference>
<sequence>MNITRENIDNVNAVINIAIDKADYEKQVADVLKDYRQKASIPGFRPGKAPKGLIQKRFGTAVLVEEVNKLLSHNLSKFLVDEKLPILGEPLPNEEKQAPINWETDENFTFTFDVALAPEVNVSLDKDNKLKYYKIAVSDEMVQQQEEMAANQLGENVPAEEASETSSVRGNFVQIDAEGSDVEGGIAPEGVILAVDRIKDEEIKKSFVGCKKDDIIIFDPVKAFDNRHEVGHMLNIKHEEADELNSEFKFTVTEVLQFQKAELNEELFKKLYGEETEVKTIEDFRARIKEEIARSLVSSSEYKFAIDTRDSLVEQANLELPEAFLKRWLKEVNKELTEEQIDQDFDGFMKDLQWQLIKDSIAKEAEVKVTPEEAEDFAKNIALAQYQQYGIYDVPEEQLESFAKMMLEKPEENERIYKKLHEDKVIAIVKEKVTVVEEEISQEEFTKMMQ</sequence>
<accession>A0A399T5A5</accession>
<dbReference type="PANTHER" id="PTHR30560">
    <property type="entry name" value="TRIGGER FACTOR CHAPERONE AND PEPTIDYL-PROLYL CIS/TRANS ISOMERASE"/>
    <property type="match status" value="1"/>
</dbReference>
<keyword evidence="2" id="KW-0413">Isomerase</keyword>
<dbReference type="InterPro" id="IPR037041">
    <property type="entry name" value="Trigger_fac_C_sf"/>
</dbReference>
<dbReference type="Proteomes" id="UP000265926">
    <property type="component" value="Unassembled WGS sequence"/>
</dbReference>
<dbReference type="InterPro" id="IPR027304">
    <property type="entry name" value="Trigger_fact/SurA_dom_sf"/>
</dbReference>
<dbReference type="InterPro" id="IPR008881">
    <property type="entry name" value="Trigger_fac_ribosome-bd_bac"/>
</dbReference>
<dbReference type="Gene3D" id="1.10.3120.10">
    <property type="entry name" value="Trigger factor, C-terminal domain"/>
    <property type="match status" value="1"/>
</dbReference>
<gene>
    <name evidence="2" type="primary">tig</name>
    <name evidence="2" type="ORF">D1614_07395</name>
</gene>
<dbReference type="NCBIfam" id="TIGR00115">
    <property type="entry name" value="tig"/>
    <property type="match status" value="1"/>
</dbReference>
<evidence type="ECO:0000313" key="2">
    <source>
        <dbReference type="EMBL" id="RIJ49361.1"/>
    </source>
</evidence>
<dbReference type="OrthoDB" id="9767721at2"/>
<dbReference type="SUPFAM" id="SSF102735">
    <property type="entry name" value="Trigger factor ribosome-binding domain"/>
    <property type="match status" value="1"/>
</dbReference>
<reference evidence="2 3" key="1">
    <citation type="submission" date="2018-08" db="EMBL/GenBank/DDBJ databases">
        <title>Pallidiluteibacterium maritimus gen. nov., sp. nov., isolated from coastal sediment.</title>
        <authorList>
            <person name="Zhou L.Y."/>
        </authorList>
    </citation>
    <scope>NUCLEOTIDE SEQUENCE [LARGE SCALE GENOMIC DNA]</scope>
    <source>
        <strain evidence="2 3">XSD2</strain>
    </source>
</reference>
<dbReference type="GO" id="GO:0043022">
    <property type="term" value="F:ribosome binding"/>
    <property type="evidence" value="ECO:0007669"/>
    <property type="project" value="TreeGrafter"/>
</dbReference>
<proteinExistence type="predicted"/>
<dbReference type="GO" id="GO:0043335">
    <property type="term" value="P:protein unfolding"/>
    <property type="evidence" value="ECO:0007669"/>
    <property type="project" value="TreeGrafter"/>
</dbReference>
<dbReference type="AlphaFoldDB" id="A0A399T5A5"/>